<evidence type="ECO:0000256" key="1">
    <source>
        <dbReference type="ARBA" id="ARBA00004442"/>
    </source>
</evidence>
<feature type="domain" description="OmpA-like" evidence="7">
    <location>
        <begin position="259"/>
        <end position="377"/>
    </location>
</feature>
<name>A0ABX8D4X4_9CELL</name>
<dbReference type="PANTHER" id="PTHR30329:SF21">
    <property type="entry name" value="LIPOPROTEIN YIAD-RELATED"/>
    <property type="match status" value="1"/>
</dbReference>
<dbReference type="RefSeq" id="WP_207340166.1">
    <property type="nucleotide sequence ID" value="NZ_CP074405.1"/>
</dbReference>
<evidence type="ECO:0000256" key="6">
    <source>
        <dbReference type="SAM" id="SignalP"/>
    </source>
</evidence>
<dbReference type="SUPFAM" id="SSF103088">
    <property type="entry name" value="OmpA-like"/>
    <property type="match status" value="1"/>
</dbReference>
<reference evidence="8 9" key="1">
    <citation type="submission" date="2021-05" db="EMBL/GenBank/DDBJ databases">
        <title>Novel species in genus Cellulomonas.</title>
        <authorList>
            <person name="Zhang G."/>
        </authorList>
    </citation>
    <scope>NUCLEOTIDE SEQUENCE [LARGE SCALE GENOMIC DNA]</scope>
    <source>
        <strain evidence="9">zg-ZUI222</strain>
    </source>
</reference>
<evidence type="ECO:0000256" key="5">
    <source>
        <dbReference type="SAM" id="MobiDB-lite"/>
    </source>
</evidence>
<dbReference type="InterPro" id="IPR006665">
    <property type="entry name" value="OmpA-like"/>
</dbReference>
<feature type="compositionally biased region" description="Low complexity" evidence="5">
    <location>
        <begin position="204"/>
        <end position="220"/>
    </location>
</feature>
<dbReference type="InterPro" id="IPR050330">
    <property type="entry name" value="Bact_OuterMem_StrucFunc"/>
</dbReference>
<evidence type="ECO:0000259" key="7">
    <source>
        <dbReference type="PROSITE" id="PS51123"/>
    </source>
</evidence>
<dbReference type="InterPro" id="IPR006664">
    <property type="entry name" value="OMP_bac"/>
</dbReference>
<evidence type="ECO:0000313" key="9">
    <source>
        <dbReference type="Proteomes" id="UP000677804"/>
    </source>
</evidence>
<keyword evidence="3" id="KW-0998">Cell outer membrane</keyword>
<dbReference type="PROSITE" id="PS51123">
    <property type="entry name" value="OMPA_2"/>
    <property type="match status" value="1"/>
</dbReference>
<dbReference type="Proteomes" id="UP000677804">
    <property type="component" value="Chromosome"/>
</dbReference>
<dbReference type="PRINTS" id="PR01021">
    <property type="entry name" value="OMPADOMAIN"/>
</dbReference>
<feature type="region of interest" description="Disordered" evidence="5">
    <location>
        <begin position="192"/>
        <end position="227"/>
    </location>
</feature>
<evidence type="ECO:0000256" key="2">
    <source>
        <dbReference type="ARBA" id="ARBA00023136"/>
    </source>
</evidence>
<comment type="subcellular location">
    <subcellularLocation>
        <location evidence="1">Cell outer membrane</location>
    </subcellularLocation>
</comment>
<feature type="signal peptide" evidence="6">
    <location>
        <begin position="1"/>
        <end position="30"/>
    </location>
</feature>
<dbReference type="PANTHER" id="PTHR30329">
    <property type="entry name" value="STATOR ELEMENT OF FLAGELLAR MOTOR COMPLEX"/>
    <property type="match status" value="1"/>
</dbReference>
<keyword evidence="6" id="KW-0732">Signal</keyword>
<dbReference type="PROSITE" id="PS51257">
    <property type="entry name" value="PROKAR_LIPOPROTEIN"/>
    <property type="match status" value="1"/>
</dbReference>
<evidence type="ECO:0000313" key="8">
    <source>
        <dbReference type="EMBL" id="QVI62505.1"/>
    </source>
</evidence>
<dbReference type="Gene3D" id="3.30.1330.60">
    <property type="entry name" value="OmpA-like domain"/>
    <property type="match status" value="1"/>
</dbReference>
<feature type="compositionally biased region" description="Pro residues" evidence="5">
    <location>
        <begin position="36"/>
        <end position="48"/>
    </location>
</feature>
<sequence>MLVSRRTRPPLAAGLVLALAVLAGCTAGDADTPAPDATPTPTVDPGPQPEDVVATAVIPEGGIDVEVGVHPVVRAGEYAVLTLDLTPLEELPDGDPVHVNGFAGALSRNVTLRPPSNVRLVDLERDVIHHPGVGGDDWPVVAPRQWDVLRGPEGSRVLIPYAAPADDVTSVSVLLPGAPLFADVPVIEGDVPSSVRPDAGGGDPSATGTPTAAGTATATPSPRPEPETLDLDAIVEARTFPLDSSSSELEGAVTTTESTERIDVQLGSDVLFEFDQATLTPAASEAVALVAARIAEREPGTVDVVGHTDDQGDDAYNLDLSQRRAQAVADALAAQVDASSYPLQAQGRGEAEPFVANDSEENRALNRRVTVSLTSTVVTRTDVTTTGELPPFGEKGTVAPGDAPLKIVNLARAWEVQATARRVHGHVVVDLAVRGDDEEDGLGWAVGFLRGKHPHRGDGTRTPENVAGRAVILHGASKLYPMDYTTGPTDGAPDGEWLTVTDLDAGAWIDGGQTRMYSFVYPRMDVDTVTFQVGNGITYSDDFRLLDVPVAPDASPTADG</sequence>
<evidence type="ECO:0000256" key="3">
    <source>
        <dbReference type="ARBA" id="ARBA00023237"/>
    </source>
</evidence>
<organism evidence="8 9">
    <name type="scientific">Cellulomonas wangleii</name>
    <dbReference type="NCBI Taxonomy" id="2816956"/>
    <lineage>
        <taxon>Bacteria</taxon>
        <taxon>Bacillati</taxon>
        <taxon>Actinomycetota</taxon>
        <taxon>Actinomycetes</taxon>
        <taxon>Micrococcales</taxon>
        <taxon>Cellulomonadaceae</taxon>
        <taxon>Cellulomonas</taxon>
    </lineage>
</organism>
<keyword evidence="9" id="KW-1185">Reference proteome</keyword>
<proteinExistence type="predicted"/>
<dbReference type="EMBL" id="CP074405">
    <property type="protein sequence ID" value="QVI62505.1"/>
    <property type="molecule type" value="Genomic_DNA"/>
</dbReference>
<dbReference type="InterPro" id="IPR036737">
    <property type="entry name" value="OmpA-like_sf"/>
</dbReference>
<feature type="region of interest" description="Disordered" evidence="5">
    <location>
        <begin position="30"/>
        <end position="49"/>
    </location>
</feature>
<keyword evidence="2 4" id="KW-0472">Membrane</keyword>
<protein>
    <submittedName>
        <fullName evidence="8">OmpA family protein</fullName>
    </submittedName>
</protein>
<dbReference type="Pfam" id="PF00691">
    <property type="entry name" value="OmpA"/>
    <property type="match status" value="1"/>
</dbReference>
<feature type="chain" id="PRO_5045698539" evidence="6">
    <location>
        <begin position="31"/>
        <end position="560"/>
    </location>
</feature>
<accession>A0ABX8D4X4</accession>
<evidence type="ECO:0000256" key="4">
    <source>
        <dbReference type="PROSITE-ProRule" id="PRU00473"/>
    </source>
</evidence>
<dbReference type="CDD" id="cd07185">
    <property type="entry name" value="OmpA_C-like"/>
    <property type="match status" value="1"/>
</dbReference>
<gene>
    <name evidence="8" type="ORF">KG103_00650</name>
</gene>